<dbReference type="PANTHER" id="PTHR35218:SF9">
    <property type="entry name" value="ENDONUCLEASE_EXONUCLEASE_PHOSPHATASE DOMAIN-CONTAINING PROTEIN"/>
    <property type="match status" value="1"/>
</dbReference>
<dbReference type="SUPFAM" id="SSF56219">
    <property type="entry name" value="DNase I-like"/>
    <property type="match status" value="1"/>
</dbReference>
<feature type="region of interest" description="Disordered" evidence="1">
    <location>
        <begin position="77"/>
        <end position="101"/>
    </location>
</feature>
<dbReference type="AlphaFoldDB" id="A0A445BY35"/>
<dbReference type="PANTHER" id="PTHR35218">
    <property type="entry name" value="RNASE H DOMAIN-CONTAINING PROTEIN"/>
    <property type="match status" value="1"/>
</dbReference>
<dbReference type="EMBL" id="SDMP01000008">
    <property type="protein sequence ID" value="RYR43670.1"/>
    <property type="molecule type" value="Genomic_DNA"/>
</dbReference>
<evidence type="ECO:0000313" key="2">
    <source>
        <dbReference type="EMBL" id="RYR43670.1"/>
    </source>
</evidence>
<accession>A0A445BY35</accession>
<protein>
    <submittedName>
        <fullName evidence="2">Uncharacterized protein</fullName>
    </submittedName>
</protein>
<comment type="caution">
    <text evidence="2">The sequence shown here is derived from an EMBL/GenBank/DDBJ whole genome shotgun (WGS) entry which is preliminary data.</text>
</comment>
<reference evidence="2 3" key="1">
    <citation type="submission" date="2019-01" db="EMBL/GenBank/DDBJ databases">
        <title>Sequencing of cultivated peanut Arachis hypogaea provides insights into genome evolution and oil improvement.</title>
        <authorList>
            <person name="Chen X."/>
        </authorList>
    </citation>
    <scope>NUCLEOTIDE SEQUENCE [LARGE SCALE GENOMIC DNA]</scope>
    <source>
        <strain evidence="3">cv. Fuhuasheng</strain>
        <tissue evidence="2">Leaves</tissue>
    </source>
</reference>
<dbReference type="Gene3D" id="3.60.10.10">
    <property type="entry name" value="Endonuclease/exonuclease/phosphatase"/>
    <property type="match status" value="1"/>
</dbReference>
<evidence type="ECO:0000256" key="1">
    <source>
        <dbReference type="SAM" id="MobiDB-lite"/>
    </source>
</evidence>
<keyword evidence="3" id="KW-1185">Reference proteome</keyword>
<organism evidence="2 3">
    <name type="scientific">Arachis hypogaea</name>
    <name type="common">Peanut</name>
    <dbReference type="NCBI Taxonomy" id="3818"/>
    <lineage>
        <taxon>Eukaryota</taxon>
        <taxon>Viridiplantae</taxon>
        <taxon>Streptophyta</taxon>
        <taxon>Embryophyta</taxon>
        <taxon>Tracheophyta</taxon>
        <taxon>Spermatophyta</taxon>
        <taxon>Magnoliopsida</taxon>
        <taxon>eudicotyledons</taxon>
        <taxon>Gunneridae</taxon>
        <taxon>Pentapetalae</taxon>
        <taxon>rosids</taxon>
        <taxon>fabids</taxon>
        <taxon>Fabales</taxon>
        <taxon>Fabaceae</taxon>
        <taxon>Papilionoideae</taxon>
        <taxon>50 kb inversion clade</taxon>
        <taxon>dalbergioids sensu lato</taxon>
        <taxon>Dalbergieae</taxon>
        <taxon>Pterocarpus clade</taxon>
        <taxon>Arachis</taxon>
    </lineage>
</organism>
<dbReference type="Proteomes" id="UP000289738">
    <property type="component" value="Chromosome A08"/>
</dbReference>
<dbReference type="InterPro" id="IPR036691">
    <property type="entry name" value="Endo/exonu/phosph_ase_sf"/>
</dbReference>
<sequence>MELMVRDYMKRMEREKWEAFKSSKNPDMMMDQHAIRENLSFNFEKNIYSPDERVGIGEPRGNQMKKSDVPMIEAGCRENKEESSSRGRLGPEQGAPAHNWNCRGAGSKAFPSIIRDLRQEYEANFIFLLETHVSGSRGKQIREKMGFDKSFVVDATGHSGGIWCLWDSSVWNVDVMEHDKQYIHLKVSGKNLSPWLLTAIYGSPQRVTRRTLWNALEAYAGGLQCHAA</sequence>
<evidence type="ECO:0000313" key="3">
    <source>
        <dbReference type="Proteomes" id="UP000289738"/>
    </source>
</evidence>
<gene>
    <name evidence="2" type="ORF">Ahy_A08g040067</name>
</gene>
<name>A0A445BY35_ARAHY</name>
<proteinExistence type="predicted"/>